<dbReference type="EMBL" id="JBHRXP010000009">
    <property type="protein sequence ID" value="MFC3582022.1"/>
    <property type="molecule type" value="Genomic_DNA"/>
</dbReference>
<name>A0ABV7T0F8_9SPHN</name>
<organism evidence="2 3">
    <name type="scientific">Sphingomonas hylomeconis</name>
    <dbReference type="NCBI Taxonomy" id="1395958"/>
    <lineage>
        <taxon>Bacteria</taxon>
        <taxon>Pseudomonadati</taxon>
        <taxon>Pseudomonadota</taxon>
        <taxon>Alphaproteobacteria</taxon>
        <taxon>Sphingomonadales</taxon>
        <taxon>Sphingomonadaceae</taxon>
        <taxon>Sphingomonas</taxon>
    </lineage>
</organism>
<evidence type="ECO:0000256" key="1">
    <source>
        <dbReference type="SAM" id="Phobius"/>
    </source>
</evidence>
<dbReference type="Proteomes" id="UP001595713">
    <property type="component" value="Unassembled WGS sequence"/>
</dbReference>
<evidence type="ECO:0000313" key="3">
    <source>
        <dbReference type="Proteomes" id="UP001595713"/>
    </source>
</evidence>
<dbReference type="RefSeq" id="WP_261294551.1">
    <property type="nucleotide sequence ID" value="NZ_JANQBK010000008.1"/>
</dbReference>
<protein>
    <submittedName>
        <fullName evidence="2">Uncharacterized protein</fullName>
    </submittedName>
</protein>
<proteinExistence type="predicted"/>
<keyword evidence="3" id="KW-1185">Reference proteome</keyword>
<reference evidence="3" key="1">
    <citation type="journal article" date="2019" name="Int. J. Syst. Evol. Microbiol.">
        <title>The Global Catalogue of Microorganisms (GCM) 10K type strain sequencing project: providing services to taxonomists for standard genome sequencing and annotation.</title>
        <authorList>
            <consortium name="The Broad Institute Genomics Platform"/>
            <consortium name="The Broad Institute Genome Sequencing Center for Infectious Disease"/>
            <person name="Wu L."/>
            <person name="Ma J."/>
        </authorList>
    </citation>
    <scope>NUCLEOTIDE SEQUENCE [LARGE SCALE GENOMIC DNA]</scope>
    <source>
        <strain evidence="3">KCTC 42739</strain>
    </source>
</reference>
<accession>A0ABV7T0F8</accession>
<sequence>MADQEPNEIVAAAAHAKAAKERAAANQEKTTWPIAAIGLGVGIGSAALAAAVMFAGRKKD</sequence>
<keyword evidence="1" id="KW-0812">Transmembrane</keyword>
<feature type="transmembrane region" description="Helical" evidence="1">
    <location>
        <begin position="32"/>
        <end position="55"/>
    </location>
</feature>
<comment type="caution">
    <text evidence="2">The sequence shown here is derived from an EMBL/GenBank/DDBJ whole genome shotgun (WGS) entry which is preliminary data.</text>
</comment>
<evidence type="ECO:0000313" key="2">
    <source>
        <dbReference type="EMBL" id="MFC3582022.1"/>
    </source>
</evidence>
<gene>
    <name evidence="2" type="ORF">ACFONA_17775</name>
</gene>
<keyword evidence="1" id="KW-1133">Transmembrane helix</keyword>
<keyword evidence="1" id="KW-0472">Membrane</keyword>